<feature type="transmembrane region" description="Helical" evidence="1">
    <location>
        <begin position="30"/>
        <end position="48"/>
    </location>
</feature>
<keyword evidence="2" id="KW-1185">Reference proteome</keyword>
<evidence type="ECO:0000256" key="1">
    <source>
        <dbReference type="SAM" id="Phobius"/>
    </source>
</evidence>
<organism evidence="2 3">
    <name type="scientific">Steinernema glaseri</name>
    <dbReference type="NCBI Taxonomy" id="37863"/>
    <lineage>
        <taxon>Eukaryota</taxon>
        <taxon>Metazoa</taxon>
        <taxon>Ecdysozoa</taxon>
        <taxon>Nematoda</taxon>
        <taxon>Chromadorea</taxon>
        <taxon>Rhabditida</taxon>
        <taxon>Tylenchina</taxon>
        <taxon>Panagrolaimomorpha</taxon>
        <taxon>Strongyloidoidea</taxon>
        <taxon>Steinernematidae</taxon>
        <taxon>Steinernema</taxon>
    </lineage>
</organism>
<sequence length="210" mass="24055">MVSEEEEHHRERFQVTICGKKANIEDIARPAAVLSLFIFISLSVLASIHLGWGILFTMMLGFAVYGLLFGALFFRKCVHIFLALFVCFELFKICILISALVLAIVSLSEHYSDLNLRLIIFSSIYLPMNLVLFLIFYKYYKLAKANEERREVAVRRDVEAPSRETDSPPNYKVAVIQSQEDQRRNSQLPAYEDVVTDADDPRLQVTVKSI</sequence>
<keyword evidence="1" id="KW-0812">Transmembrane</keyword>
<dbReference type="AlphaFoldDB" id="A0A1I7YLG7"/>
<keyword evidence="1" id="KW-1133">Transmembrane helix</keyword>
<feature type="transmembrane region" description="Helical" evidence="1">
    <location>
        <begin position="54"/>
        <end position="74"/>
    </location>
</feature>
<accession>A0A1I7YLG7</accession>
<evidence type="ECO:0000313" key="3">
    <source>
        <dbReference type="WBParaSite" id="L893_g17558.t1"/>
    </source>
</evidence>
<keyword evidence="1" id="KW-0472">Membrane</keyword>
<name>A0A1I7YLG7_9BILA</name>
<proteinExistence type="predicted"/>
<evidence type="ECO:0000313" key="2">
    <source>
        <dbReference type="Proteomes" id="UP000095287"/>
    </source>
</evidence>
<protein>
    <submittedName>
        <fullName evidence="3">Transmembrane protein</fullName>
    </submittedName>
</protein>
<feature type="transmembrane region" description="Helical" evidence="1">
    <location>
        <begin position="118"/>
        <end position="140"/>
    </location>
</feature>
<reference evidence="3" key="1">
    <citation type="submission" date="2016-11" db="UniProtKB">
        <authorList>
            <consortium name="WormBaseParasite"/>
        </authorList>
    </citation>
    <scope>IDENTIFICATION</scope>
</reference>
<feature type="transmembrane region" description="Helical" evidence="1">
    <location>
        <begin position="81"/>
        <end position="106"/>
    </location>
</feature>
<dbReference type="WBParaSite" id="L893_g17558.t1">
    <property type="protein sequence ID" value="L893_g17558.t1"/>
    <property type="gene ID" value="L893_g17558"/>
</dbReference>
<dbReference type="Proteomes" id="UP000095287">
    <property type="component" value="Unplaced"/>
</dbReference>